<protein>
    <recommendedName>
        <fullName evidence="6">Lipoprotein</fullName>
    </recommendedName>
</protein>
<dbReference type="PROSITE" id="PS51257">
    <property type="entry name" value="PROKAR_LIPOPROTEIN"/>
    <property type="match status" value="1"/>
</dbReference>
<sequence length="46" mass="4754">MTKRIVALAGVVLLTTLLSACCFGPHGGDGPHDGGHGGPRGDYRHR</sequence>
<accession>A0A3S4HA53</accession>
<dbReference type="AlphaFoldDB" id="A0A3S4HA53"/>
<evidence type="ECO:0000313" key="4">
    <source>
        <dbReference type="Proteomes" id="UP000271603"/>
    </source>
</evidence>
<proteinExistence type="predicted"/>
<evidence type="ECO:0000313" key="2">
    <source>
        <dbReference type="EMBL" id="VEA73326.1"/>
    </source>
</evidence>
<name>A0A3S4HA53_SERRU</name>
<dbReference type="RefSeq" id="WP_164722817.1">
    <property type="nucleotide sequence ID" value="NZ_JAMWJM010000001.1"/>
</dbReference>
<dbReference type="Proteomes" id="UP000271603">
    <property type="component" value="Chromosome"/>
</dbReference>
<evidence type="ECO:0000313" key="3">
    <source>
        <dbReference type="EMBL" id="VEI71205.1"/>
    </source>
</evidence>
<gene>
    <name evidence="3" type="ORF">NCTC10036_04263</name>
    <name evidence="2" type="ORF">NCTC9419_04955</name>
</gene>
<evidence type="ECO:0000256" key="1">
    <source>
        <dbReference type="SAM" id="SignalP"/>
    </source>
</evidence>
<dbReference type="EMBL" id="LR134155">
    <property type="protein sequence ID" value="VEA73326.1"/>
    <property type="molecule type" value="Genomic_DNA"/>
</dbReference>
<dbReference type="EMBL" id="LR134493">
    <property type="protein sequence ID" value="VEI71205.1"/>
    <property type="molecule type" value="Genomic_DNA"/>
</dbReference>
<evidence type="ECO:0008006" key="6">
    <source>
        <dbReference type="Google" id="ProtNLM"/>
    </source>
</evidence>
<feature type="signal peptide" evidence="1">
    <location>
        <begin position="1"/>
        <end position="20"/>
    </location>
</feature>
<evidence type="ECO:0000313" key="5">
    <source>
        <dbReference type="Proteomes" id="UP000281904"/>
    </source>
</evidence>
<reference evidence="4 5" key="1">
    <citation type="submission" date="2018-12" db="EMBL/GenBank/DDBJ databases">
        <authorList>
            <consortium name="Pathogen Informatics"/>
        </authorList>
    </citation>
    <scope>NUCLEOTIDE SEQUENCE [LARGE SCALE GENOMIC DNA]</scope>
    <source>
        <strain evidence="3 5">NCTC10036</strain>
        <strain evidence="2 4">NCTC9419</strain>
    </source>
</reference>
<keyword evidence="1" id="KW-0732">Signal</keyword>
<feature type="chain" id="PRO_5041812251" description="Lipoprotein" evidence="1">
    <location>
        <begin position="21"/>
        <end position="46"/>
    </location>
</feature>
<organism evidence="2 4">
    <name type="scientific">Serratia rubidaea</name>
    <name type="common">Serratia marinorubra</name>
    <dbReference type="NCBI Taxonomy" id="61652"/>
    <lineage>
        <taxon>Bacteria</taxon>
        <taxon>Pseudomonadati</taxon>
        <taxon>Pseudomonadota</taxon>
        <taxon>Gammaproteobacteria</taxon>
        <taxon>Enterobacterales</taxon>
        <taxon>Yersiniaceae</taxon>
        <taxon>Serratia</taxon>
    </lineage>
</organism>
<dbReference type="STRING" id="61652.AXX16_3150"/>
<dbReference type="Proteomes" id="UP000281904">
    <property type="component" value="Chromosome"/>
</dbReference>